<dbReference type="EMBL" id="UZAU01000789">
    <property type="status" value="NOT_ANNOTATED_CDS"/>
    <property type="molecule type" value="Genomic_DNA"/>
</dbReference>
<sequence length="172" mass="19491">MEKDVRGDASNQIEWIDERVDKATDGIVKANVNAVLALEYRDADRAVWSAKVNVIADLYESFPGGIGFRVSREYPGIKADYLGVTRGIFWLLLERAVVKLESEKPRNHRMRQGKMSQCKGQEILGGFGFQTPKHRSLSSLQRLVYLLAHKRSRVQNRKGKIKANGQASRTVY</sequence>
<dbReference type="AlphaFoldDB" id="A0A803QN46"/>
<evidence type="ECO:0000313" key="2">
    <source>
        <dbReference type="Proteomes" id="UP000596661"/>
    </source>
</evidence>
<keyword evidence="2" id="KW-1185">Reference proteome</keyword>
<dbReference type="Gramene" id="evm.model.10.278">
    <property type="protein sequence ID" value="cds.evm.model.10.278"/>
    <property type="gene ID" value="evm.TU.10.278"/>
</dbReference>
<evidence type="ECO:0000313" key="1">
    <source>
        <dbReference type="EnsemblPlants" id="cds.evm.model.10.278"/>
    </source>
</evidence>
<dbReference type="Proteomes" id="UP000596661">
    <property type="component" value="Unassembled WGS sequence"/>
</dbReference>
<dbReference type="EnsemblPlants" id="evm.model.10.278">
    <property type="protein sequence ID" value="cds.evm.model.10.278"/>
    <property type="gene ID" value="evm.TU.10.278"/>
</dbReference>
<proteinExistence type="predicted"/>
<organism evidence="1 2">
    <name type="scientific">Cannabis sativa</name>
    <name type="common">Hemp</name>
    <name type="synonym">Marijuana</name>
    <dbReference type="NCBI Taxonomy" id="3483"/>
    <lineage>
        <taxon>Eukaryota</taxon>
        <taxon>Viridiplantae</taxon>
        <taxon>Streptophyta</taxon>
        <taxon>Embryophyta</taxon>
        <taxon>Tracheophyta</taxon>
        <taxon>Spermatophyta</taxon>
        <taxon>Magnoliopsida</taxon>
        <taxon>eudicotyledons</taxon>
        <taxon>Gunneridae</taxon>
        <taxon>Pentapetalae</taxon>
        <taxon>rosids</taxon>
        <taxon>fabids</taxon>
        <taxon>Rosales</taxon>
        <taxon>Cannabaceae</taxon>
        <taxon>Cannabis</taxon>
    </lineage>
</organism>
<reference evidence="1" key="1">
    <citation type="submission" date="2021-03" db="UniProtKB">
        <authorList>
            <consortium name="EnsemblPlants"/>
        </authorList>
    </citation>
    <scope>IDENTIFICATION</scope>
</reference>
<name>A0A803QN46_CANSA</name>
<accession>A0A803QN46</accession>
<protein>
    <submittedName>
        <fullName evidence="1">Uncharacterized protein</fullName>
    </submittedName>
</protein>